<feature type="compositionally biased region" description="Basic residues" evidence="1">
    <location>
        <begin position="12"/>
        <end position="31"/>
    </location>
</feature>
<proteinExistence type="predicted"/>
<evidence type="ECO:0000256" key="1">
    <source>
        <dbReference type="SAM" id="MobiDB-lite"/>
    </source>
</evidence>
<gene>
    <name evidence="2" type="ORF">ILYODFUR_036204</name>
</gene>
<feature type="region of interest" description="Disordered" evidence="1">
    <location>
        <begin position="1"/>
        <end position="31"/>
    </location>
</feature>
<feature type="region of interest" description="Disordered" evidence="1">
    <location>
        <begin position="60"/>
        <end position="106"/>
    </location>
</feature>
<dbReference type="EMBL" id="JAHRIQ010053581">
    <property type="protein sequence ID" value="MEQ2238728.1"/>
    <property type="molecule type" value="Genomic_DNA"/>
</dbReference>
<evidence type="ECO:0000313" key="3">
    <source>
        <dbReference type="Proteomes" id="UP001482620"/>
    </source>
</evidence>
<feature type="compositionally biased region" description="Polar residues" evidence="1">
    <location>
        <begin position="86"/>
        <end position="97"/>
    </location>
</feature>
<keyword evidence="3" id="KW-1185">Reference proteome</keyword>
<comment type="caution">
    <text evidence="2">The sequence shown here is derived from an EMBL/GenBank/DDBJ whole genome shotgun (WGS) entry which is preliminary data.</text>
</comment>
<protein>
    <submittedName>
        <fullName evidence="2">Uncharacterized protein</fullName>
    </submittedName>
</protein>
<name>A0ABV0U0L8_9TELE</name>
<organism evidence="2 3">
    <name type="scientific">Ilyodon furcidens</name>
    <name type="common">goldbreast splitfin</name>
    <dbReference type="NCBI Taxonomy" id="33524"/>
    <lineage>
        <taxon>Eukaryota</taxon>
        <taxon>Metazoa</taxon>
        <taxon>Chordata</taxon>
        <taxon>Craniata</taxon>
        <taxon>Vertebrata</taxon>
        <taxon>Euteleostomi</taxon>
        <taxon>Actinopterygii</taxon>
        <taxon>Neopterygii</taxon>
        <taxon>Teleostei</taxon>
        <taxon>Neoteleostei</taxon>
        <taxon>Acanthomorphata</taxon>
        <taxon>Ovalentaria</taxon>
        <taxon>Atherinomorphae</taxon>
        <taxon>Cyprinodontiformes</taxon>
        <taxon>Goodeidae</taxon>
        <taxon>Ilyodon</taxon>
    </lineage>
</organism>
<accession>A0ABV0U0L8</accession>
<sequence length="126" mass="14248">MRNFRFLPTTNKPKKKKSHVKKMRPARRRCRVSQRRGTLFNLFDSKITCQINNIQIVLPREESEATEASAFDQDDGEPEEPVPGYTTDSFPAMSSTAFAPPKGPSGNSASTQFLVYIGAEVRRQRV</sequence>
<evidence type="ECO:0000313" key="2">
    <source>
        <dbReference type="EMBL" id="MEQ2238728.1"/>
    </source>
</evidence>
<reference evidence="2 3" key="1">
    <citation type="submission" date="2021-06" db="EMBL/GenBank/DDBJ databases">
        <authorList>
            <person name="Palmer J.M."/>
        </authorList>
    </citation>
    <scope>NUCLEOTIDE SEQUENCE [LARGE SCALE GENOMIC DNA]</scope>
    <source>
        <strain evidence="3">if_2019</strain>
        <tissue evidence="2">Muscle</tissue>
    </source>
</reference>
<dbReference type="Proteomes" id="UP001482620">
    <property type="component" value="Unassembled WGS sequence"/>
</dbReference>